<dbReference type="PANTHER" id="PTHR34385">
    <property type="entry name" value="D-ALANYL-D-ALANINE CARBOXYPEPTIDASE"/>
    <property type="match status" value="1"/>
</dbReference>
<name>A0A0N9XED3_MYCFO</name>
<dbReference type="InterPro" id="IPR009045">
    <property type="entry name" value="Zn_M74/Hedgehog-like"/>
</dbReference>
<keyword evidence="2" id="KW-0378">Hydrolase</keyword>
<dbReference type="PATRIC" id="fig|1766.6.peg.1897"/>
<gene>
    <name evidence="2" type="ORF">XA26_19150</name>
</gene>
<feature type="domain" description="D-alanyl-D-alanine carboxypeptidase-like core" evidence="1">
    <location>
        <begin position="71"/>
        <end position="149"/>
    </location>
</feature>
<dbReference type="PANTHER" id="PTHR34385:SF1">
    <property type="entry name" value="PEPTIDOGLYCAN L-ALANYL-D-GLUTAMATE ENDOPEPTIDASE CWLK"/>
    <property type="match status" value="1"/>
</dbReference>
<reference evidence="2 3" key="1">
    <citation type="journal article" date="2015" name="MBio">
        <title>Enzymatic Degradation of Phenazines Can Generate Energy and Protect Sensitive Organisms from Toxicity.</title>
        <authorList>
            <person name="Costa K.C."/>
            <person name="Bergkessel M."/>
            <person name="Saunders S."/>
            <person name="Korlach J."/>
            <person name="Newman D.K."/>
        </authorList>
    </citation>
    <scope>NUCLEOTIDE SEQUENCE [LARGE SCALE GENOMIC DNA]</scope>
    <source>
        <strain evidence="2 3">CT6</strain>
    </source>
</reference>
<dbReference type="Proteomes" id="UP000057134">
    <property type="component" value="Chromosome"/>
</dbReference>
<evidence type="ECO:0000259" key="1">
    <source>
        <dbReference type="Pfam" id="PF02557"/>
    </source>
</evidence>
<dbReference type="EMBL" id="CP011269">
    <property type="protein sequence ID" value="ALI25762.1"/>
    <property type="molecule type" value="Genomic_DNA"/>
</dbReference>
<dbReference type="SUPFAM" id="SSF55166">
    <property type="entry name" value="Hedgehog/DD-peptidase"/>
    <property type="match status" value="1"/>
</dbReference>
<accession>A0A0N9XED3</accession>
<dbReference type="AlphaFoldDB" id="A0A0N9XED3"/>
<protein>
    <submittedName>
        <fullName evidence="2">D-alanyl-D-alanine carboxypeptidase family</fullName>
    </submittedName>
</protein>
<dbReference type="CDD" id="cd14846">
    <property type="entry name" value="Peptidase_M15_like"/>
    <property type="match status" value="1"/>
</dbReference>
<organism evidence="2 3">
    <name type="scientific">Mycolicibacterium fortuitum</name>
    <name type="common">Mycobacterium fortuitum</name>
    <dbReference type="NCBI Taxonomy" id="1766"/>
    <lineage>
        <taxon>Bacteria</taxon>
        <taxon>Bacillati</taxon>
        <taxon>Actinomycetota</taxon>
        <taxon>Actinomycetes</taxon>
        <taxon>Mycobacteriales</taxon>
        <taxon>Mycobacteriaceae</taxon>
        <taxon>Mycolicibacterium</taxon>
    </lineage>
</organism>
<dbReference type="Pfam" id="PF02557">
    <property type="entry name" value="VanY"/>
    <property type="match status" value="1"/>
</dbReference>
<dbReference type="KEGG" id="mft:XA26_19150"/>
<keyword evidence="2" id="KW-0121">Carboxypeptidase</keyword>
<dbReference type="GO" id="GO:0006508">
    <property type="term" value="P:proteolysis"/>
    <property type="evidence" value="ECO:0007669"/>
    <property type="project" value="InterPro"/>
</dbReference>
<proteinExistence type="predicted"/>
<dbReference type="Gene3D" id="3.30.1380.10">
    <property type="match status" value="1"/>
</dbReference>
<evidence type="ECO:0000313" key="2">
    <source>
        <dbReference type="EMBL" id="ALI25762.1"/>
    </source>
</evidence>
<keyword evidence="2" id="KW-0645">Protease</keyword>
<dbReference type="STRING" id="1766.XA26_19150"/>
<keyword evidence="3" id="KW-1185">Reference proteome</keyword>
<evidence type="ECO:0000313" key="3">
    <source>
        <dbReference type="Proteomes" id="UP000057134"/>
    </source>
</evidence>
<dbReference type="GO" id="GO:0004180">
    <property type="term" value="F:carboxypeptidase activity"/>
    <property type="evidence" value="ECO:0007669"/>
    <property type="project" value="UniProtKB-KW"/>
</dbReference>
<dbReference type="InterPro" id="IPR003709">
    <property type="entry name" value="VanY-like_core_dom"/>
</dbReference>
<sequence>MVTVMPMMMGTSVASGVVALAVVFGTSAPAPTGPLISLADDTVPMTQGDGSLSDGQVLTPFDVQNPAIGRLDPRLLAAIQNAADAAAAEGVTMTINSGWRSAEFQQSLLDQAVQTYGSLAAARQYVRTPTASRHVTGEAVDVGGPQADHWLIANGARFGLCQIYANELWHFELVADAAGNCPPLQPNAAG</sequence>
<dbReference type="InterPro" id="IPR052179">
    <property type="entry name" value="DD-CPase-like"/>
</dbReference>